<dbReference type="Gene3D" id="1.25.40.10">
    <property type="entry name" value="Tetratricopeptide repeat domain"/>
    <property type="match status" value="1"/>
</dbReference>
<dbReference type="InterPro" id="IPR019734">
    <property type="entry name" value="TPR_rpt"/>
</dbReference>
<accession>A0ABT7E190</accession>
<dbReference type="EMBL" id="JARRAF010000030">
    <property type="protein sequence ID" value="MDK2126056.1"/>
    <property type="molecule type" value="Genomic_DNA"/>
</dbReference>
<dbReference type="SUPFAM" id="SSF48452">
    <property type="entry name" value="TPR-like"/>
    <property type="match status" value="1"/>
</dbReference>
<proteinExistence type="predicted"/>
<dbReference type="PANTHER" id="PTHR44943:SF4">
    <property type="entry name" value="TPR REPEAT-CONTAINING PROTEIN MJ0798"/>
    <property type="match status" value="1"/>
</dbReference>
<dbReference type="InterPro" id="IPR051685">
    <property type="entry name" value="Ycf3/AcsC/BcsC/TPR_MFPF"/>
</dbReference>
<feature type="repeat" description="TPR" evidence="3">
    <location>
        <begin position="107"/>
        <end position="140"/>
    </location>
</feature>
<name>A0ABT7E190_9NEIS</name>
<dbReference type="InterPro" id="IPR011990">
    <property type="entry name" value="TPR-like_helical_dom_sf"/>
</dbReference>
<dbReference type="PROSITE" id="PS50005">
    <property type="entry name" value="TPR"/>
    <property type="match status" value="1"/>
</dbReference>
<gene>
    <name evidence="4" type="ORF">PZA18_18595</name>
</gene>
<evidence type="ECO:0000313" key="4">
    <source>
        <dbReference type="EMBL" id="MDK2126056.1"/>
    </source>
</evidence>
<protein>
    <submittedName>
        <fullName evidence="4">SycD/LcrH family type III secretion system chaperone</fullName>
    </submittedName>
</protein>
<dbReference type="RefSeq" id="WP_284102371.1">
    <property type="nucleotide sequence ID" value="NZ_JARRAF010000030.1"/>
</dbReference>
<keyword evidence="5" id="KW-1185">Reference proteome</keyword>
<dbReference type="InterPro" id="IPR005415">
    <property type="entry name" value="T3SS_Ca_resp_chp_LcrH/SycD"/>
</dbReference>
<dbReference type="PANTHER" id="PTHR44943">
    <property type="entry name" value="CELLULOSE SYNTHASE OPERON PROTEIN C"/>
    <property type="match status" value="1"/>
</dbReference>
<comment type="caution">
    <text evidence="4">The sequence shown here is derived from an EMBL/GenBank/DDBJ whole genome shotgun (WGS) entry which is preliminary data.</text>
</comment>
<dbReference type="PRINTS" id="PR01595">
    <property type="entry name" value="SYCDCHAPRONE"/>
</dbReference>
<keyword evidence="2 3" id="KW-0802">TPR repeat</keyword>
<evidence type="ECO:0000256" key="1">
    <source>
        <dbReference type="ARBA" id="ARBA00022737"/>
    </source>
</evidence>
<evidence type="ECO:0000313" key="5">
    <source>
        <dbReference type="Proteomes" id="UP001172778"/>
    </source>
</evidence>
<reference evidence="4" key="1">
    <citation type="submission" date="2023-03" db="EMBL/GenBank/DDBJ databases">
        <title>Chitinimonas shenzhenensis gen. nov., sp. nov., a novel member of family Burkholderiaceae isolated from activated sludge collected in Shen Zhen, China.</title>
        <authorList>
            <person name="Wang X."/>
        </authorList>
    </citation>
    <scope>NUCLEOTIDE SEQUENCE</scope>
    <source>
        <strain evidence="4">DQS-5</strain>
    </source>
</reference>
<evidence type="ECO:0000256" key="2">
    <source>
        <dbReference type="ARBA" id="ARBA00022803"/>
    </source>
</evidence>
<dbReference type="Proteomes" id="UP001172778">
    <property type="component" value="Unassembled WGS sequence"/>
</dbReference>
<evidence type="ECO:0000256" key="3">
    <source>
        <dbReference type="PROSITE-ProRule" id="PRU00339"/>
    </source>
</evidence>
<sequence>MYDAEATLLDVSTPEGLSDAMINHGVTLADLKGITAEELEAGYSYAYDAFNEGRFSDALELFLFLVTHDPFDRRFLFGYAMCLAEFERVEDALNFFTQAYLLDARDAACTLRIGECLMLLGKYEEAIEAFEATVDVSYLNPEFSAIRDVAESRIQDLKSL</sequence>
<keyword evidence="1" id="KW-0677">Repeat</keyword>
<organism evidence="4 5">
    <name type="scientific">Parachitinimonas caeni</name>
    <dbReference type="NCBI Taxonomy" id="3031301"/>
    <lineage>
        <taxon>Bacteria</taxon>
        <taxon>Pseudomonadati</taxon>
        <taxon>Pseudomonadota</taxon>
        <taxon>Betaproteobacteria</taxon>
        <taxon>Neisseriales</taxon>
        <taxon>Chitinibacteraceae</taxon>
        <taxon>Parachitinimonas</taxon>
    </lineage>
</organism>
<dbReference type="NCBIfam" id="TIGR02552">
    <property type="entry name" value="LcrH_SycD"/>
    <property type="match status" value="1"/>
</dbReference>
<dbReference type="Pfam" id="PF13432">
    <property type="entry name" value="TPR_16"/>
    <property type="match status" value="1"/>
</dbReference>